<comment type="caution">
    <text evidence="7">The sequence shown here is derived from an EMBL/GenBank/DDBJ whole genome shotgun (WGS) entry which is preliminary data.</text>
</comment>
<comment type="subcellular location">
    <subcellularLocation>
        <location evidence="1">Secreted</location>
        <location evidence="1">Extracellular space</location>
        <location evidence="1">Extracellular matrix</location>
    </subcellularLocation>
</comment>
<dbReference type="Gene3D" id="3.50.30.50">
    <property type="entry name" value="Putative cyclase"/>
    <property type="match status" value="1"/>
</dbReference>
<evidence type="ECO:0000313" key="7">
    <source>
        <dbReference type="EMBL" id="KAG2302457.1"/>
    </source>
</evidence>
<dbReference type="AlphaFoldDB" id="A0A8X7SAM1"/>
<evidence type="ECO:0000313" key="8">
    <source>
        <dbReference type="Proteomes" id="UP000886595"/>
    </source>
</evidence>
<evidence type="ECO:0000256" key="2">
    <source>
        <dbReference type="ARBA" id="ARBA00007865"/>
    </source>
</evidence>
<organism evidence="7 8">
    <name type="scientific">Brassica carinata</name>
    <name type="common">Ethiopian mustard</name>
    <name type="synonym">Abyssinian cabbage</name>
    <dbReference type="NCBI Taxonomy" id="52824"/>
    <lineage>
        <taxon>Eukaryota</taxon>
        <taxon>Viridiplantae</taxon>
        <taxon>Streptophyta</taxon>
        <taxon>Embryophyta</taxon>
        <taxon>Tracheophyta</taxon>
        <taxon>Spermatophyta</taxon>
        <taxon>Magnoliopsida</taxon>
        <taxon>eudicotyledons</taxon>
        <taxon>Gunneridae</taxon>
        <taxon>Pentapetalae</taxon>
        <taxon>rosids</taxon>
        <taxon>malvids</taxon>
        <taxon>Brassicales</taxon>
        <taxon>Brassicaceae</taxon>
        <taxon>Brassiceae</taxon>
        <taxon>Brassica</taxon>
    </lineage>
</organism>
<dbReference type="OrthoDB" id="7108654at2759"/>
<dbReference type="PANTHER" id="PTHR31118:SF25">
    <property type="entry name" value="CYCLASE FAMILY PROTEIN"/>
    <property type="match status" value="1"/>
</dbReference>
<dbReference type="Proteomes" id="UP000886595">
    <property type="component" value="Unassembled WGS sequence"/>
</dbReference>
<evidence type="ECO:0000256" key="1">
    <source>
        <dbReference type="ARBA" id="ARBA00004498"/>
    </source>
</evidence>
<protein>
    <submittedName>
        <fullName evidence="7">Uncharacterized protein</fullName>
    </submittedName>
</protein>
<evidence type="ECO:0000256" key="6">
    <source>
        <dbReference type="SAM" id="SignalP"/>
    </source>
</evidence>
<dbReference type="FunFam" id="3.50.30.50:FF:000002">
    <property type="entry name" value="Kynurenine formamidase"/>
    <property type="match status" value="1"/>
</dbReference>
<dbReference type="GO" id="GO:0019441">
    <property type="term" value="P:L-tryptophan catabolic process to kynurenine"/>
    <property type="evidence" value="ECO:0007669"/>
    <property type="project" value="InterPro"/>
</dbReference>
<dbReference type="Pfam" id="PF04199">
    <property type="entry name" value="Cyclase"/>
    <property type="match status" value="1"/>
</dbReference>
<dbReference type="EMBL" id="JAAMPC010000007">
    <property type="protein sequence ID" value="KAG2302457.1"/>
    <property type="molecule type" value="Genomic_DNA"/>
</dbReference>
<dbReference type="GO" id="GO:0004061">
    <property type="term" value="F:arylformamidase activity"/>
    <property type="evidence" value="ECO:0007669"/>
    <property type="project" value="InterPro"/>
</dbReference>
<feature type="chain" id="PRO_5036458160" evidence="6">
    <location>
        <begin position="25"/>
        <end position="273"/>
    </location>
</feature>
<dbReference type="SUPFAM" id="SSF102198">
    <property type="entry name" value="Putative cyclase"/>
    <property type="match status" value="1"/>
</dbReference>
<proteinExistence type="inferred from homology"/>
<evidence type="ECO:0000256" key="5">
    <source>
        <dbReference type="ARBA" id="ARBA00022729"/>
    </source>
</evidence>
<feature type="signal peptide" evidence="6">
    <location>
        <begin position="1"/>
        <end position="24"/>
    </location>
</feature>
<evidence type="ECO:0000256" key="3">
    <source>
        <dbReference type="ARBA" id="ARBA00022525"/>
    </source>
</evidence>
<reference evidence="7 8" key="1">
    <citation type="submission" date="2020-02" db="EMBL/GenBank/DDBJ databases">
        <authorList>
            <person name="Ma Q."/>
            <person name="Huang Y."/>
            <person name="Song X."/>
            <person name="Pei D."/>
        </authorList>
    </citation>
    <scope>NUCLEOTIDE SEQUENCE [LARGE SCALE GENOMIC DNA]</scope>
    <source>
        <strain evidence="7">Sxm20200214</strain>
        <tissue evidence="7">Leaf</tissue>
    </source>
</reference>
<dbReference type="InterPro" id="IPR037175">
    <property type="entry name" value="KFase_sf"/>
</dbReference>
<accession>A0A8X7SAM1</accession>
<keyword evidence="8" id="KW-1185">Reference proteome</keyword>
<gene>
    <name evidence="7" type="ORF">Bca52824_031108</name>
</gene>
<keyword evidence="5 6" id="KW-0732">Signal</keyword>
<keyword evidence="4" id="KW-0272">Extracellular matrix</keyword>
<dbReference type="PANTHER" id="PTHR31118">
    <property type="entry name" value="CYCLASE-LIKE PROTEIN 2"/>
    <property type="match status" value="1"/>
</dbReference>
<dbReference type="InterPro" id="IPR007325">
    <property type="entry name" value="KFase/CYL"/>
</dbReference>
<sequence>MTRSFNYPFLIIATTLFLSSVIAADEAYPSIPTTFHVAKTSSSDDLKPIRREVYGEGKIFDITHRYTRDMPVWESSEGVKPFLRLTTSMKNQSLSNISEMKLSVHTGTHLDAPGHFHDKYYDAGFDSDSLDLHVLNGPALLVDVPRDKNITAEVMKSLHIPKGVRRVLFRTLNTDRRLMFKKEFDSSFAGFMMDGAKWLVENTDIKLIGLDYLSFAAYDEAPETHKFILEERDIIPVEALKLDDVEVGVYWLHCLPLRLLGAEGAPTRCILIN</sequence>
<keyword evidence="3" id="KW-0964">Secreted</keyword>
<evidence type="ECO:0000256" key="4">
    <source>
        <dbReference type="ARBA" id="ARBA00022530"/>
    </source>
</evidence>
<name>A0A8X7SAM1_BRACI</name>
<comment type="similarity">
    <text evidence="2">Belongs to the Cyclase 1 superfamily.</text>
</comment>